<dbReference type="PANTHER" id="PTHR16222">
    <property type="entry name" value="ADP-RIBOSYLGLYCOHYDROLASE"/>
    <property type="match status" value="1"/>
</dbReference>
<keyword evidence="5" id="KW-1185">Reference proteome</keyword>
<dbReference type="SUPFAM" id="SSF101478">
    <property type="entry name" value="ADP-ribosylglycohydrolase"/>
    <property type="match status" value="1"/>
</dbReference>
<dbReference type="GO" id="GO:0046872">
    <property type="term" value="F:metal ion binding"/>
    <property type="evidence" value="ECO:0007669"/>
    <property type="project" value="UniProtKB-KW"/>
</dbReference>
<feature type="binding site" evidence="3">
    <location>
        <position position="60"/>
    </location>
    <ligand>
        <name>Mg(2+)</name>
        <dbReference type="ChEBI" id="CHEBI:18420"/>
        <label>1</label>
    </ligand>
</feature>
<evidence type="ECO:0000313" key="4">
    <source>
        <dbReference type="EMBL" id="AYO30621.1"/>
    </source>
</evidence>
<evidence type="ECO:0000256" key="2">
    <source>
        <dbReference type="ARBA" id="ARBA00022801"/>
    </source>
</evidence>
<feature type="binding site" evidence="3">
    <location>
        <position position="272"/>
    </location>
    <ligand>
        <name>Mg(2+)</name>
        <dbReference type="ChEBI" id="CHEBI:18420"/>
        <label>1</label>
    </ligand>
</feature>
<evidence type="ECO:0000256" key="3">
    <source>
        <dbReference type="PIRSR" id="PIRSR605502-1"/>
    </source>
</evidence>
<feature type="binding site" evidence="3">
    <location>
        <position position="269"/>
    </location>
    <ligand>
        <name>Mg(2+)</name>
        <dbReference type="ChEBI" id="CHEBI:18420"/>
        <label>1</label>
    </ligand>
</feature>
<feature type="binding site" evidence="3">
    <location>
        <position position="271"/>
    </location>
    <ligand>
        <name>Mg(2+)</name>
        <dbReference type="ChEBI" id="CHEBI:18420"/>
        <label>1</label>
    </ligand>
</feature>
<proteinExistence type="inferred from homology"/>
<gene>
    <name evidence="4" type="ORF">D2962_08285</name>
</gene>
<comment type="cofactor">
    <cofactor evidence="3">
        <name>Mg(2+)</name>
        <dbReference type="ChEBI" id="CHEBI:18420"/>
    </cofactor>
    <text evidence="3">Binds 2 magnesium ions per subunit.</text>
</comment>
<keyword evidence="3" id="KW-0460">Magnesium</keyword>
<dbReference type="InterPro" id="IPR005502">
    <property type="entry name" value="Ribosyl_crysJ1"/>
</dbReference>
<evidence type="ECO:0000256" key="1">
    <source>
        <dbReference type="ARBA" id="ARBA00010702"/>
    </source>
</evidence>
<dbReference type="Proteomes" id="UP000280960">
    <property type="component" value="Chromosome"/>
</dbReference>
<dbReference type="Gene3D" id="1.10.4080.10">
    <property type="entry name" value="ADP-ribosylation/Crystallin J1"/>
    <property type="match status" value="1"/>
</dbReference>
<dbReference type="GO" id="GO:0016787">
    <property type="term" value="F:hydrolase activity"/>
    <property type="evidence" value="ECO:0007669"/>
    <property type="project" value="UniProtKB-KW"/>
</dbReference>
<dbReference type="AlphaFoldDB" id="A0A3G2R5G9"/>
<evidence type="ECO:0000313" key="5">
    <source>
        <dbReference type="Proteomes" id="UP000280960"/>
    </source>
</evidence>
<reference evidence="4 5" key="1">
    <citation type="submission" date="2018-10" db="EMBL/GenBank/DDBJ databases">
        <authorList>
            <person name="Zhang X."/>
        </authorList>
    </citation>
    <scope>NUCLEOTIDE SEQUENCE [LARGE SCALE GENOMIC DNA]</scope>
    <source>
        <strain evidence="4 5">SK-G1</strain>
    </source>
</reference>
<protein>
    <submittedName>
        <fullName evidence="4">ADP-ribosylglycohydrolase family protein</fullName>
    </submittedName>
</protein>
<dbReference type="EMBL" id="CP033169">
    <property type="protein sequence ID" value="AYO30621.1"/>
    <property type="molecule type" value="Genomic_DNA"/>
</dbReference>
<dbReference type="PANTHER" id="PTHR16222:SF24">
    <property type="entry name" value="ADP-RIBOSYLHYDROLASE ARH3"/>
    <property type="match status" value="1"/>
</dbReference>
<accession>A0A3G2R5G9</accession>
<name>A0A3G2R5G9_9FIRM</name>
<dbReference type="InterPro" id="IPR050792">
    <property type="entry name" value="ADP-ribosylglycohydrolase"/>
</dbReference>
<keyword evidence="3" id="KW-0479">Metal-binding</keyword>
<sequence length="324" mass="36252">MRNKLTIKDRIKGGIYGVAVGDALGATVEFMSRDEIRRKYGVLRDIVGGGWLNLRPGEWTDDTEMTLAVAEGIIAEPDDPVPHIGQAFIRWRNTNPPDIGTTIRATFRIWDRDNLTHEQWHVAAERTHRQMGGMSAGNGALMRTLPVGIVYRLIPDIYRWATMIAKMTHWDTRAGLTCAIYSMAVRDILNGEKDRFLAIVNAIRTVREIIPDTIEGDLREIEQYAIKKDGSNLKPTGYTVDSFACAAWAFIESGSFEETVVNAVNLGGDADTIGAIAGGLAGVYWGYEAIPNRWIEKFTPEQRARLDRVAESLSIQRARQVIYR</sequence>
<dbReference type="Pfam" id="PF03747">
    <property type="entry name" value="ADP_ribosyl_GH"/>
    <property type="match status" value="1"/>
</dbReference>
<feature type="binding site" evidence="3">
    <location>
        <position position="61"/>
    </location>
    <ligand>
        <name>Mg(2+)</name>
        <dbReference type="ChEBI" id="CHEBI:18420"/>
        <label>1</label>
    </ligand>
</feature>
<keyword evidence="2 4" id="KW-0378">Hydrolase</keyword>
<feature type="binding site" evidence="3">
    <location>
        <position position="62"/>
    </location>
    <ligand>
        <name>Mg(2+)</name>
        <dbReference type="ChEBI" id="CHEBI:18420"/>
        <label>1</label>
    </ligand>
</feature>
<dbReference type="RefSeq" id="WP_122014711.1">
    <property type="nucleotide sequence ID" value="NZ_CP033169.1"/>
</dbReference>
<dbReference type="InterPro" id="IPR036705">
    <property type="entry name" value="Ribosyl_crysJ1_sf"/>
</dbReference>
<organism evidence="4 5">
    <name type="scientific">Biomaibacter acetigenes</name>
    <dbReference type="NCBI Taxonomy" id="2316383"/>
    <lineage>
        <taxon>Bacteria</taxon>
        <taxon>Bacillati</taxon>
        <taxon>Bacillota</taxon>
        <taxon>Clostridia</taxon>
        <taxon>Thermosediminibacterales</taxon>
        <taxon>Tepidanaerobacteraceae</taxon>
        <taxon>Biomaibacter</taxon>
    </lineage>
</organism>
<dbReference type="KEGG" id="bacg:D2962_08285"/>
<comment type="similarity">
    <text evidence="1">Belongs to the ADP-ribosylglycohydrolase family.</text>
</comment>